<evidence type="ECO:0000313" key="3">
    <source>
        <dbReference type="Proteomes" id="UP000251075"/>
    </source>
</evidence>
<keyword evidence="3" id="KW-1185">Reference proteome</keyword>
<dbReference type="Pfam" id="PF01323">
    <property type="entry name" value="DSBA"/>
    <property type="match status" value="1"/>
</dbReference>
<dbReference type="CDD" id="cd03024">
    <property type="entry name" value="DsbA_FrnE"/>
    <property type="match status" value="1"/>
</dbReference>
<dbReference type="OrthoDB" id="9799122at2"/>
<dbReference type="AlphaFoldDB" id="A0A364NZV9"/>
<dbReference type="EMBL" id="PGTO01000004">
    <property type="protein sequence ID" value="RAU22628.1"/>
    <property type="molecule type" value="Genomic_DNA"/>
</dbReference>
<proteinExistence type="predicted"/>
<comment type="caution">
    <text evidence="2">The sequence shown here is derived from an EMBL/GenBank/DDBJ whole genome shotgun (WGS) entry which is preliminary data.</text>
</comment>
<accession>A0A364NZV9</accession>
<dbReference type="RefSeq" id="WP_112143474.1">
    <property type="nucleotide sequence ID" value="NZ_PGTO01000004.1"/>
</dbReference>
<name>A0A364NZV9_9PROT</name>
<gene>
    <name evidence="2" type="ORF">CU669_08095</name>
</gene>
<dbReference type="InterPro" id="IPR036249">
    <property type="entry name" value="Thioredoxin-like_sf"/>
</dbReference>
<dbReference type="PANTHER" id="PTHR13887:SF41">
    <property type="entry name" value="THIOREDOXIN SUPERFAMILY PROTEIN"/>
    <property type="match status" value="1"/>
</dbReference>
<dbReference type="Proteomes" id="UP000251075">
    <property type="component" value="Unassembled WGS sequence"/>
</dbReference>
<dbReference type="InterPro" id="IPR001853">
    <property type="entry name" value="DSBA-like_thioredoxin_dom"/>
</dbReference>
<evidence type="ECO:0000313" key="2">
    <source>
        <dbReference type="EMBL" id="RAU22628.1"/>
    </source>
</evidence>
<dbReference type="PANTHER" id="PTHR13887">
    <property type="entry name" value="GLUTATHIONE S-TRANSFERASE KAPPA"/>
    <property type="match status" value="1"/>
</dbReference>
<dbReference type="Gene3D" id="3.40.30.10">
    <property type="entry name" value="Glutaredoxin"/>
    <property type="match status" value="1"/>
</dbReference>
<evidence type="ECO:0000259" key="1">
    <source>
        <dbReference type="Pfam" id="PF01323"/>
    </source>
</evidence>
<reference evidence="2 3" key="1">
    <citation type="submission" date="2017-11" db="EMBL/GenBank/DDBJ databases">
        <title>Draft genome sequence of magnetotactic bacterium Magnetospirillum kuznetsovii LBB-42.</title>
        <authorList>
            <person name="Grouzdev D.S."/>
            <person name="Rysina M.S."/>
            <person name="Baslerov R.V."/>
            <person name="Koziaeva V."/>
        </authorList>
    </citation>
    <scope>NUCLEOTIDE SEQUENCE [LARGE SCALE GENOMIC DNA]</scope>
    <source>
        <strain evidence="2 3">LBB-42</strain>
    </source>
</reference>
<sequence>MRIEYVFDTVCPWCYVGKRRFEKALALRPDVRAAIHWRPFLLNPDLPPEGIDRQVYLDRKFGGGARVQRVHAAVSAAGLAEGIDFRFDLIEKTPNTLNSHRLIRHAAGRGCEGEVVEGLYRAYFVEGRDIGDIQVLAQIATQAGLPTNETREFLESDIDGAVVLNDNARAHRLGVNGVPCLIVDGVYALAGAQEPEILLRLIDIVRESETEAAFSPN</sequence>
<organism evidence="2 3">
    <name type="scientific">Paramagnetospirillum kuznetsovii</name>
    <dbReference type="NCBI Taxonomy" id="2053833"/>
    <lineage>
        <taxon>Bacteria</taxon>
        <taxon>Pseudomonadati</taxon>
        <taxon>Pseudomonadota</taxon>
        <taxon>Alphaproteobacteria</taxon>
        <taxon>Rhodospirillales</taxon>
        <taxon>Magnetospirillaceae</taxon>
        <taxon>Paramagnetospirillum</taxon>
    </lineage>
</organism>
<dbReference type="GO" id="GO:0016491">
    <property type="term" value="F:oxidoreductase activity"/>
    <property type="evidence" value="ECO:0007669"/>
    <property type="project" value="InterPro"/>
</dbReference>
<feature type="domain" description="DSBA-like thioredoxin" evidence="1">
    <location>
        <begin position="3"/>
        <end position="201"/>
    </location>
</feature>
<dbReference type="SUPFAM" id="SSF52833">
    <property type="entry name" value="Thioredoxin-like"/>
    <property type="match status" value="1"/>
</dbReference>
<protein>
    <submittedName>
        <fullName evidence="2">DsbA family oxidoreductase</fullName>
    </submittedName>
</protein>